<comment type="subcellular location">
    <subcellularLocation>
        <location evidence="1">Membrane</location>
        <topology evidence="1">Multi-pass membrane protein</topology>
    </subcellularLocation>
</comment>
<keyword evidence="8" id="KW-1185">Reference proteome</keyword>
<dbReference type="InterPro" id="IPR013901">
    <property type="entry name" value="Anthrone_oxy"/>
</dbReference>
<reference evidence="8" key="1">
    <citation type="submission" date="2015-07" db="EMBL/GenBank/DDBJ databases">
        <authorList>
            <person name="Teixeira M.M."/>
            <person name="Souza R.C."/>
            <person name="Almeida L.G."/>
            <person name="Vicente V.A."/>
            <person name="de Hoog S."/>
            <person name="Bocca A.L."/>
            <person name="de Almeida S.R."/>
            <person name="Vasconcelos A.T."/>
            <person name="Felipe M.S."/>
        </authorList>
    </citation>
    <scope>NUCLEOTIDE SEQUENCE [LARGE SCALE GENOMIC DNA]</scope>
    <source>
        <strain evidence="8">KSF</strain>
    </source>
</reference>
<dbReference type="PANTHER" id="PTHR35042">
    <property type="entry name" value="ANTHRONE OXYGENASE ENCC"/>
    <property type="match status" value="1"/>
</dbReference>
<dbReference type="VEuPathDB" id="FungiDB:CLCR_10877"/>
<keyword evidence="2 6" id="KW-0812">Transmembrane</keyword>
<evidence type="ECO:0000313" key="7">
    <source>
        <dbReference type="EMBL" id="OCT53422.1"/>
    </source>
</evidence>
<accession>A0A1C1CY51</accession>
<feature type="transmembrane region" description="Helical" evidence="6">
    <location>
        <begin position="90"/>
        <end position="110"/>
    </location>
</feature>
<dbReference type="PANTHER" id="PTHR35042:SF1">
    <property type="entry name" value="DUF1772-DOMAIN-CONTAINING PROTEIN"/>
    <property type="match status" value="1"/>
</dbReference>
<keyword evidence="4 6" id="KW-0472">Membrane</keyword>
<name>A0A1C1CY51_9EURO</name>
<gene>
    <name evidence="7" type="ORF">CLCR_10877</name>
</gene>
<dbReference type="STRING" id="86049.A0A1C1CY51"/>
<dbReference type="VEuPathDB" id="FungiDB:G647_00389"/>
<feature type="transmembrane region" description="Helical" evidence="6">
    <location>
        <begin position="59"/>
        <end position="78"/>
    </location>
</feature>
<dbReference type="AlphaFoldDB" id="A0A1C1CY51"/>
<feature type="transmembrane region" description="Helical" evidence="6">
    <location>
        <begin position="12"/>
        <end position="38"/>
    </location>
</feature>
<sequence>MSSFDHYALLKNLFVLGTTTSAVGAAPGGLLFTSYLHIPAYVKNTSDDSLLTQWQTMRALGRVALPPLALIAAGANFVNSYLTHGQPQQIRFITAGALSLAILPYTFVALGSRNAELTARAANKGTGGVPAARGQDVRSLISQWGTRSAVRGVLMLASAIFSYDAMLHLTF</sequence>
<evidence type="ECO:0000256" key="4">
    <source>
        <dbReference type="ARBA" id="ARBA00023136"/>
    </source>
</evidence>
<evidence type="ECO:0008006" key="9">
    <source>
        <dbReference type="Google" id="ProtNLM"/>
    </source>
</evidence>
<evidence type="ECO:0000256" key="2">
    <source>
        <dbReference type="ARBA" id="ARBA00022692"/>
    </source>
</evidence>
<evidence type="ECO:0000256" key="5">
    <source>
        <dbReference type="ARBA" id="ARBA00034313"/>
    </source>
</evidence>
<protein>
    <recommendedName>
        <fullName evidence="9">DUF1772-domain-containing protein</fullName>
    </recommendedName>
</protein>
<evidence type="ECO:0000256" key="6">
    <source>
        <dbReference type="SAM" id="Phobius"/>
    </source>
</evidence>
<dbReference type="Proteomes" id="UP000094526">
    <property type="component" value="Unassembled WGS sequence"/>
</dbReference>
<proteinExistence type="inferred from homology"/>
<organism evidence="7 8">
    <name type="scientific">Cladophialophora carrionii</name>
    <dbReference type="NCBI Taxonomy" id="86049"/>
    <lineage>
        <taxon>Eukaryota</taxon>
        <taxon>Fungi</taxon>
        <taxon>Dikarya</taxon>
        <taxon>Ascomycota</taxon>
        <taxon>Pezizomycotina</taxon>
        <taxon>Eurotiomycetes</taxon>
        <taxon>Chaetothyriomycetidae</taxon>
        <taxon>Chaetothyriales</taxon>
        <taxon>Herpotrichiellaceae</taxon>
        <taxon>Cladophialophora</taxon>
    </lineage>
</organism>
<dbReference type="OrthoDB" id="5954308at2759"/>
<comment type="similarity">
    <text evidence="5">Belongs to the anthrone oxygenase family.</text>
</comment>
<evidence type="ECO:0000313" key="8">
    <source>
        <dbReference type="Proteomes" id="UP000094526"/>
    </source>
</evidence>
<dbReference type="Pfam" id="PF08592">
    <property type="entry name" value="Anthrone_oxy"/>
    <property type="match status" value="1"/>
</dbReference>
<evidence type="ECO:0000256" key="3">
    <source>
        <dbReference type="ARBA" id="ARBA00022989"/>
    </source>
</evidence>
<dbReference type="EMBL" id="LGRB01000008">
    <property type="protein sequence ID" value="OCT53422.1"/>
    <property type="molecule type" value="Genomic_DNA"/>
</dbReference>
<keyword evidence="3 6" id="KW-1133">Transmembrane helix</keyword>
<evidence type="ECO:0000256" key="1">
    <source>
        <dbReference type="ARBA" id="ARBA00004141"/>
    </source>
</evidence>
<dbReference type="GO" id="GO:0016020">
    <property type="term" value="C:membrane"/>
    <property type="evidence" value="ECO:0007669"/>
    <property type="project" value="UniProtKB-SubCell"/>
</dbReference>
<comment type="caution">
    <text evidence="7">The sequence shown here is derived from an EMBL/GenBank/DDBJ whole genome shotgun (WGS) entry which is preliminary data.</text>
</comment>